<gene>
    <name evidence="2" type="ORF">PILCRDRAFT_87902</name>
</gene>
<feature type="signal peptide" evidence="1">
    <location>
        <begin position="1"/>
        <end position="24"/>
    </location>
</feature>
<sequence length="141" mass="15934">MVVCKRLLSRLLLSLLQLNTHIHSTSNLCTDGKKFTWRPTSDIAAPVHARNTEMTEYEFTHITAVYKTDSTVTFATSSKTECISIASNWAEGEEKWKGEKEYHKTGFIGQGFTKQAIYCWFEDCDMALTQIILGGVTVKTM</sequence>
<dbReference type="AlphaFoldDB" id="A0A0C3C341"/>
<dbReference type="OrthoDB" id="301415at2759"/>
<protein>
    <recommendedName>
        <fullName evidence="4">SCP domain-containing protein</fullName>
    </recommendedName>
</protein>
<accession>A0A0C3C341</accession>
<evidence type="ECO:0000256" key="1">
    <source>
        <dbReference type="SAM" id="SignalP"/>
    </source>
</evidence>
<reference evidence="3" key="2">
    <citation type="submission" date="2015-01" db="EMBL/GenBank/DDBJ databases">
        <title>Evolutionary Origins and Diversification of the Mycorrhizal Mutualists.</title>
        <authorList>
            <consortium name="DOE Joint Genome Institute"/>
            <consortium name="Mycorrhizal Genomics Consortium"/>
            <person name="Kohler A."/>
            <person name="Kuo A."/>
            <person name="Nagy L.G."/>
            <person name="Floudas D."/>
            <person name="Copeland A."/>
            <person name="Barry K.W."/>
            <person name="Cichocki N."/>
            <person name="Veneault-Fourrey C."/>
            <person name="LaButti K."/>
            <person name="Lindquist E.A."/>
            <person name="Lipzen A."/>
            <person name="Lundell T."/>
            <person name="Morin E."/>
            <person name="Murat C."/>
            <person name="Riley R."/>
            <person name="Ohm R."/>
            <person name="Sun H."/>
            <person name="Tunlid A."/>
            <person name="Henrissat B."/>
            <person name="Grigoriev I.V."/>
            <person name="Hibbett D.S."/>
            <person name="Martin F."/>
        </authorList>
    </citation>
    <scope>NUCLEOTIDE SEQUENCE [LARGE SCALE GENOMIC DNA]</scope>
    <source>
        <strain evidence="3">F 1598</strain>
    </source>
</reference>
<dbReference type="EMBL" id="KN832989">
    <property type="protein sequence ID" value="KIM83987.1"/>
    <property type="molecule type" value="Genomic_DNA"/>
</dbReference>
<proteinExistence type="predicted"/>
<dbReference type="InParanoid" id="A0A0C3C341"/>
<evidence type="ECO:0000313" key="2">
    <source>
        <dbReference type="EMBL" id="KIM83987.1"/>
    </source>
</evidence>
<organism evidence="2 3">
    <name type="scientific">Piloderma croceum (strain F 1598)</name>
    <dbReference type="NCBI Taxonomy" id="765440"/>
    <lineage>
        <taxon>Eukaryota</taxon>
        <taxon>Fungi</taxon>
        <taxon>Dikarya</taxon>
        <taxon>Basidiomycota</taxon>
        <taxon>Agaricomycotina</taxon>
        <taxon>Agaricomycetes</taxon>
        <taxon>Agaricomycetidae</taxon>
        <taxon>Atheliales</taxon>
        <taxon>Atheliaceae</taxon>
        <taxon>Piloderma</taxon>
    </lineage>
</organism>
<dbReference type="Proteomes" id="UP000054166">
    <property type="component" value="Unassembled WGS sequence"/>
</dbReference>
<name>A0A0C3C341_PILCF</name>
<feature type="chain" id="PRO_5002175892" description="SCP domain-containing protein" evidence="1">
    <location>
        <begin position="25"/>
        <end position="141"/>
    </location>
</feature>
<reference evidence="2 3" key="1">
    <citation type="submission" date="2014-04" db="EMBL/GenBank/DDBJ databases">
        <authorList>
            <consortium name="DOE Joint Genome Institute"/>
            <person name="Kuo A."/>
            <person name="Tarkka M."/>
            <person name="Buscot F."/>
            <person name="Kohler A."/>
            <person name="Nagy L.G."/>
            <person name="Floudas D."/>
            <person name="Copeland A."/>
            <person name="Barry K.W."/>
            <person name="Cichocki N."/>
            <person name="Veneault-Fourrey C."/>
            <person name="LaButti K."/>
            <person name="Lindquist E.A."/>
            <person name="Lipzen A."/>
            <person name="Lundell T."/>
            <person name="Morin E."/>
            <person name="Murat C."/>
            <person name="Sun H."/>
            <person name="Tunlid A."/>
            <person name="Henrissat B."/>
            <person name="Grigoriev I.V."/>
            <person name="Hibbett D.S."/>
            <person name="Martin F."/>
            <person name="Nordberg H.P."/>
            <person name="Cantor M.N."/>
            <person name="Hua S.X."/>
        </authorList>
    </citation>
    <scope>NUCLEOTIDE SEQUENCE [LARGE SCALE GENOMIC DNA]</scope>
    <source>
        <strain evidence="2 3">F 1598</strain>
    </source>
</reference>
<evidence type="ECO:0008006" key="4">
    <source>
        <dbReference type="Google" id="ProtNLM"/>
    </source>
</evidence>
<keyword evidence="1" id="KW-0732">Signal</keyword>
<evidence type="ECO:0000313" key="3">
    <source>
        <dbReference type="Proteomes" id="UP000054166"/>
    </source>
</evidence>
<dbReference type="HOGENOM" id="CLU_1825992_0_0_1"/>
<keyword evidence="3" id="KW-1185">Reference proteome</keyword>